<evidence type="ECO:0000313" key="1">
    <source>
        <dbReference type="EMBL" id="MCI35811.1"/>
    </source>
</evidence>
<sequence length="87" mass="8994">MASFAVVHKDDMSLAASITHDRQIFGVKVSSTKDETVDGVNSVFASNCGVVVSSIVTTIGGEQIEECFDVGTVSVIGCRSAVPCAVI</sequence>
<proteinExistence type="predicted"/>
<organism evidence="1 2">
    <name type="scientific">Trifolium medium</name>
    <dbReference type="NCBI Taxonomy" id="97028"/>
    <lineage>
        <taxon>Eukaryota</taxon>
        <taxon>Viridiplantae</taxon>
        <taxon>Streptophyta</taxon>
        <taxon>Embryophyta</taxon>
        <taxon>Tracheophyta</taxon>
        <taxon>Spermatophyta</taxon>
        <taxon>Magnoliopsida</taxon>
        <taxon>eudicotyledons</taxon>
        <taxon>Gunneridae</taxon>
        <taxon>Pentapetalae</taxon>
        <taxon>rosids</taxon>
        <taxon>fabids</taxon>
        <taxon>Fabales</taxon>
        <taxon>Fabaceae</taxon>
        <taxon>Papilionoideae</taxon>
        <taxon>50 kb inversion clade</taxon>
        <taxon>NPAAA clade</taxon>
        <taxon>Hologalegina</taxon>
        <taxon>IRL clade</taxon>
        <taxon>Trifolieae</taxon>
        <taxon>Trifolium</taxon>
    </lineage>
</organism>
<name>A0A392RGW0_9FABA</name>
<dbReference type="EMBL" id="LXQA010227328">
    <property type="protein sequence ID" value="MCI35811.1"/>
    <property type="molecule type" value="Genomic_DNA"/>
</dbReference>
<dbReference type="AlphaFoldDB" id="A0A392RGW0"/>
<dbReference type="Proteomes" id="UP000265520">
    <property type="component" value="Unassembled WGS sequence"/>
</dbReference>
<protein>
    <submittedName>
        <fullName evidence="1">Uncharacterized protein</fullName>
    </submittedName>
</protein>
<evidence type="ECO:0000313" key="2">
    <source>
        <dbReference type="Proteomes" id="UP000265520"/>
    </source>
</evidence>
<accession>A0A392RGW0</accession>
<feature type="non-terminal residue" evidence="1">
    <location>
        <position position="87"/>
    </location>
</feature>
<keyword evidence="2" id="KW-1185">Reference proteome</keyword>
<comment type="caution">
    <text evidence="1">The sequence shown here is derived from an EMBL/GenBank/DDBJ whole genome shotgun (WGS) entry which is preliminary data.</text>
</comment>
<reference evidence="1 2" key="1">
    <citation type="journal article" date="2018" name="Front. Plant Sci.">
        <title>Red Clover (Trifolium pratense) and Zigzag Clover (T. medium) - A Picture of Genomic Similarities and Differences.</title>
        <authorList>
            <person name="Dluhosova J."/>
            <person name="Istvanek J."/>
            <person name="Nedelnik J."/>
            <person name="Repkova J."/>
        </authorList>
    </citation>
    <scope>NUCLEOTIDE SEQUENCE [LARGE SCALE GENOMIC DNA]</scope>
    <source>
        <strain evidence="2">cv. 10/8</strain>
        <tissue evidence="1">Leaf</tissue>
    </source>
</reference>